<organism evidence="2 4">
    <name type="scientific">Acetobacter cibinongensis</name>
    <dbReference type="NCBI Taxonomy" id="146475"/>
    <lineage>
        <taxon>Bacteria</taxon>
        <taxon>Pseudomonadati</taxon>
        <taxon>Pseudomonadota</taxon>
        <taxon>Alphaproteobacteria</taxon>
        <taxon>Acetobacterales</taxon>
        <taxon>Acetobacteraceae</taxon>
        <taxon>Acetobacter</taxon>
    </lineage>
</organism>
<dbReference type="STRING" id="1231339.Abci_011_238"/>
<reference evidence="3 5" key="2">
    <citation type="submission" date="2019-07" db="EMBL/GenBank/DDBJ databases">
        <title>Whole genome shotgun sequence of Acetobacter cibinongensis NBRC 16605.</title>
        <authorList>
            <person name="Hosoyama A."/>
            <person name="Uohara A."/>
            <person name="Ohji S."/>
            <person name="Ichikawa N."/>
        </authorList>
    </citation>
    <scope>NUCLEOTIDE SEQUENCE [LARGE SCALE GENOMIC DNA]</scope>
    <source>
        <strain evidence="3 5">NBRC 16605</strain>
    </source>
</reference>
<reference evidence="2 4" key="1">
    <citation type="submission" date="2012-11" db="EMBL/GenBank/DDBJ databases">
        <title>Whole genome sequence of Acetobacter cibinongensis 4H-1.</title>
        <authorList>
            <person name="Azuma Y."/>
            <person name="Higashiura N."/>
            <person name="Hirakawa H."/>
            <person name="Matsushita K."/>
        </authorList>
    </citation>
    <scope>NUCLEOTIDE SEQUENCE [LARGE SCALE GENOMIC DNA]</scope>
    <source>
        <strain evidence="2 4">4H-1</strain>
    </source>
</reference>
<dbReference type="AlphaFoldDB" id="A0A0D6N4L2"/>
<dbReference type="RefSeq" id="WP_244877617.1">
    <property type="nucleotide sequence ID" value="NZ_BAMV01000011.1"/>
</dbReference>
<protein>
    <recommendedName>
        <fullName evidence="6">Lipoprotein</fullName>
    </recommendedName>
</protein>
<evidence type="ECO:0008006" key="6">
    <source>
        <dbReference type="Google" id="ProtNLM"/>
    </source>
</evidence>
<evidence type="ECO:0000313" key="5">
    <source>
        <dbReference type="Proteomes" id="UP000321891"/>
    </source>
</evidence>
<sequence length="202" mass="21813">MVNRFSIACGKIATLNRYFMVPSALAVAVLIAGPAAVQAKRQTQKATSQAADPVIMTHQPGSPLEAEVKKLSGEDLAAAARHHETPLILIGSTPLSKDNKTIGLFVQVQAASLCGSAGCSTDVYMKRGGQWVKILDSVSSPISLLHTTHEGMRDILIDGSDRWIWRNGTYHDTLAATDLPGFKTSIKKHQAEMRKEGHQITQ</sequence>
<dbReference type="Proteomes" id="UP000032671">
    <property type="component" value="Unassembled WGS sequence"/>
</dbReference>
<accession>A0A0D6N4L2</accession>
<keyword evidence="1" id="KW-0732">Signal</keyword>
<evidence type="ECO:0000313" key="4">
    <source>
        <dbReference type="Proteomes" id="UP000032671"/>
    </source>
</evidence>
<dbReference type="Proteomes" id="UP000321891">
    <property type="component" value="Unassembled WGS sequence"/>
</dbReference>
<dbReference type="EMBL" id="BAMV01000011">
    <property type="protein sequence ID" value="GAN60508.1"/>
    <property type="molecule type" value="Genomic_DNA"/>
</dbReference>
<gene>
    <name evidence="2" type="ORF">Abci_011_238</name>
    <name evidence="3" type="ORF">ACI01nite_08140</name>
</gene>
<accession>A0A6N3SMC7</accession>
<evidence type="ECO:0000313" key="2">
    <source>
        <dbReference type="EMBL" id="GAN60508.1"/>
    </source>
</evidence>
<evidence type="ECO:0000256" key="1">
    <source>
        <dbReference type="SAM" id="SignalP"/>
    </source>
</evidence>
<proteinExistence type="predicted"/>
<feature type="signal peptide" evidence="1">
    <location>
        <begin position="1"/>
        <end position="26"/>
    </location>
</feature>
<dbReference type="EMBL" id="BJVU01000002">
    <property type="protein sequence ID" value="GEL58212.1"/>
    <property type="molecule type" value="Genomic_DNA"/>
</dbReference>
<comment type="caution">
    <text evidence="2">The sequence shown here is derived from an EMBL/GenBank/DDBJ whole genome shotgun (WGS) entry which is preliminary data.</text>
</comment>
<name>A0A0D6N4L2_9PROT</name>
<evidence type="ECO:0000313" key="3">
    <source>
        <dbReference type="EMBL" id="GEL58212.1"/>
    </source>
</evidence>
<keyword evidence="5" id="KW-1185">Reference proteome</keyword>
<feature type="chain" id="PRO_5030005770" description="Lipoprotein" evidence="1">
    <location>
        <begin position="27"/>
        <end position="202"/>
    </location>
</feature>